<dbReference type="AlphaFoldDB" id="A0A0Q0EPC9"/>
<dbReference type="InterPro" id="IPR022742">
    <property type="entry name" value="Hydrolase_4"/>
</dbReference>
<keyword evidence="3" id="KW-1133">Transmembrane helix</keyword>
<dbReference type="PRINTS" id="PR00111">
    <property type="entry name" value="ABHYDROLASE"/>
</dbReference>
<proteinExistence type="inferred from homology"/>
<protein>
    <submittedName>
        <fullName evidence="5">Putative lipoprotein</fullName>
    </submittedName>
</protein>
<name>A0A0Q0EPC9_9PSED</name>
<dbReference type="InterPro" id="IPR002410">
    <property type="entry name" value="Peptidase_S33"/>
</dbReference>
<keyword evidence="2" id="KW-0378">Hydrolase</keyword>
<sequence length="382" mass="42530">MCDAPRHKFAALRGIERKQSRASVLSVSRAGLNGAPCLQCDVERHEMHYYAERGNENMHTPESRVGAERWHGSDVTMKTTRKPHLKLLGLFTLLFALTGCSSMLFYPEQGVPFTPDKARLHYQDVNLTAADGTRLHGWWLPARQGVPVKGTVLHLHGNGGNLSWHLGGVWWLPEQGYQVLMLDYRGYGESQGQPSLPAVYQDVQAAFDWLNTAPQVQGKPLVVLGQSIGGALAVHYLSEHPQERSRLKALVLDSVPASYRSVARNSLSKSWLTWPLKTPLSWLIPEADSAVNGLPRLAGTPMLIFHSMDDTLVPLANGIELYKAAPPPRVLQLTRGEHVQTFADPLWRQVMLRYLDDPTHFNGLRRLAEVPNYPTPATPPAQ</sequence>
<dbReference type="GO" id="GO:0006508">
    <property type="term" value="P:proteolysis"/>
    <property type="evidence" value="ECO:0007669"/>
    <property type="project" value="InterPro"/>
</dbReference>
<keyword evidence="5" id="KW-0449">Lipoprotein</keyword>
<dbReference type="PANTHER" id="PTHR12277">
    <property type="entry name" value="ALPHA/BETA HYDROLASE DOMAIN-CONTAINING PROTEIN"/>
    <property type="match status" value="1"/>
</dbReference>
<feature type="domain" description="Serine aminopeptidase S33" evidence="4">
    <location>
        <begin position="148"/>
        <end position="254"/>
    </location>
</feature>
<keyword evidence="3" id="KW-0812">Transmembrane</keyword>
<evidence type="ECO:0000256" key="3">
    <source>
        <dbReference type="SAM" id="Phobius"/>
    </source>
</evidence>
<accession>A0A0Q0EPC9</accession>
<keyword evidence="3" id="KW-0472">Membrane</keyword>
<evidence type="ECO:0000256" key="1">
    <source>
        <dbReference type="ARBA" id="ARBA00010088"/>
    </source>
</evidence>
<dbReference type="Proteomes" id="UP000050474">
    <property type="component" value="Unassembled WGS sequence"/>
</dbReference>
<dbReference type="EMBL" id="LJRM01000043">
    <property type="protein sequence ID" value="KPY88482.1"/>
    <property type="molecule type" value="Genomic_DNA"/>
</dbReference>
<evidence type="ECO:0000259" key="4">
    <source>
        <dbReference type="Pfam" id="PF12146"/>
    </source>
</evidence>
<evidence type="ECO:0000256" key="2">
    <source>
        <dbReference type="ARBA" id="ARBA00022801"/>
    </source>
</evidence>
<evidence type="ECO:0000313" key="5">
    <source>
        <dbReference type="EMBL" id="KPY88482.1"/>
    </source>
</evidence>
<reference evidence="5 6" key="1">
    <citation type="submission" date="2015-09" db="EMBL/GenBank/DDBJ databases">
        <title>Genome announcement of multiple Pseudomonas syringae strains.</title>
        <authorList>
            <person name="Thakur S."/>
            <person name="Wang P.W."/>
            <person name="Gong Y."/>
            <person name="Weir B.S."/>
            <person name="Guttman D.S."/>
        </authorList>
    </citation>
    <scope>NUCLEOTIDE SEQUENCE [LARGE SCALE GENOMIC DNA]</scope>
    <source>
        <strain evidence="5 6">ICMP4091</strain>
    </source>
</reference>
<dbReference type="PANTHER" id="PTHR12277:SF81">
    <property type="entry name" value="PROTEIN ABHD13"/>
    <property type="match status" value="1"/>
</dbReference>
<organism evidence="5 6">
    <name type="scientific">Pseudomonas syringae pv. tagetis</name>
    <dbReference type="NCBI Taxonomy" id="129140"/>
    <lineage>
        <taxon>Bacteria</taxon>
        <taxon>Pseudomonadati</taxon>
        <taxon>Pseudomonadota</taxon>
        <taxon>Gammaproteobacteria</taxon>
        <taxon>Pseudomonadales</taxon>
        <taxon>Pseudomonadaceae</taxon>
        <taxon>Pseudomonas</taxon>
    </lineage>
</organism>
<dbReference type="GO" id="GO:0008233">
    <property type="term" value="F:peptidase activity"/>
    <property type="evidence" value="ECO:0007669"/>
    <property type="project" value="InterPro"/>
</dbReference>
<feature type="transmembrane region" description="Helical" evidence="3">
    <location>
        <begin position="87"/>
        <end position="106"/>
    </location>
</feature>
<dbReference type="SUPFAM" id="SSF53474">
    <property type="entry name" value="alpha/beta-Hydrolases"/>
    <property type="match status" value="1"/>
</dbReference>
<comment type="caution">
    <text evidence="5">The sequence shown here is derived from an EMBL/GenBank/DDBJ whole genome shotgun (WGS) entry which is preliminary data.</text>
</comment>
<dbReference type="STRING" id="129140.ALO44_01385"/>
<dbReference type="InterPro" id="IPR000073">
    <property type="entry name" value="AB_hydrolase_1"/>
</dbReference>
<evidence type="ECO:0000313" key="6">
    <source>
        <dbReference type="Proteomes" id="UP000050474"/>
    </source>
</evidence>
<dbReference type="PRINTS" id="PR00793">
    <property type="entry name" value="PROAMNOPTASE"/>
</dbReference>
<dbReference type="Gene3D" id="3.40.50.1820">
    <property type="entry name" value="alpha/beta hydrolase"/>
    <property type="match status" value="1"/>
</dbReference>
<comment type="similarity">
    <text evidence="1">Belongs to the peptidase S33 family.</text>
</comment>
<dbReference type="Pfam" id="PF12146">
    <property type="entry name" value="Hydrolase_4"/>
    <property type="match status" value="1"/>
</dbReference>
<dbReference type="PATRIC" id="fig|129140.3.peg.1808"/>
<dbReference type="InterPro" id="IPR029058">
    <property type="entry name" value="AB_hydrolase_fold"/>
</dbReference>
<gene>
    <name evidence="5" type="ORF">ALO44_01385</name>
</gene>